<dbReference type="AlphaFoldDB" id="A0A074KVT0"/>
<evidence type="ECO:0000256" key="9">
    <source>
        <dbReference type="ARBA" id="ARBA00049563"/>
    </source>
</evidence>
<accession>A0A074KVT0</accession>
<evidence type="ECO:0000256" key="7">
    <source>
        <dbReference type="ARBA" id="ARBA00022840"/>
    </source>
</evidence>
<protein>
    <recommendedName>
        <fullName evidence="10">tRNA dimethylallyltransferase</fullName>
        <ecNumber evidence="10">2.5.1.75</ecNumber>
    </recommendedName>
    <alternativeName>
        <fullName evidence="10">Dimethylallyl diphosphate:tRNA dimethylallyltransferase</fullName>
        <shortName evidence="10">DMAPP:tRNA dimethylallyltransferase</shortName>
        <shortName evidence="10">DMATase</shortName>
    </alternativeName>
    <alternativeName>
        <fullName evidence="10">Isopentenyl-diphosphate:tRNA isopentenyltransferase</fullName>
        <shortName evidence="10">IPP transferase</shortName>
        <shortName evidence="10">IPPT</shortName>
        <shortName evidence="10">IPTase</shortName>
    </alternativeName>
</protein>
<evidence type="ECO:0000256" key="11">
    <source>
        <dbReference type="RuleBase" id="RU003783"/>
    </source>
</evidence>
<feature type="binding site" evidence="10">
    <location>
        <begin position="13"/>
        <end position="20"/>
    </location>
    <ligand>
        <name>ATP</name>
        <dbReference type="ChEBI" id="CHEBI:30616"/>
    </ligand>
</feature>
<dbReference type="GO" id="GO:0052381">
    <property type="term" value="F:tRNA dimethylallyltransferase activity"/>
    <property type="evidence" value="ECO:0007669"/>
    <property type="project" value="UniProtKB-UniRule"/>
</dbReference>
<feature type="site" description="Interaction with substrate tRNA" evidence="10">
    <location>
        <position position="104"/>
    </location>
</feature>
<evidence type="ECO:0000256" key="8">
    <source>
        <dbReference type="ARBA" id="ARBA00022842"/>
    </source>
</evidence>
<evidence type="ECO:0000256" key="12">
    <source>
        <dbReference type="RuleBase" id="RU003784"/>
    </source>
</evidence>
<organism evidence="14 15">
    <name type="scientific">Anditalea andensis</name>
    <dbReference type="NCBI Taxonomy" id="1048983"/>
    <lineage>
        <taxon>Bacteria</taxon>
        <taxon>Pseudomonadati</taxon>
        <taxon>Bacteroidota</taxon>
        <taxon>Cytophagia</taxon>
        <taxon>Cytophagales</taxon>
        <taxon>Cytophagaceae</taxon>
        <taxon>Anditalea</taxon>
    </lineage>
</organism>
<evidence type="ECO:0000256" key="6">
    <source>
        <dbReference type="ARBA" id="ARBA00022741"/>
    </source>
</evidence>
<dbReference type="PANTHER" id="PTHR11088:SF60">
    <property type="entry name" value="TRNA DIMETHYLALLYLTRANSFERASE"/>
    <property type="match status" value="1"/>
</dbReference>
<dbReference type="EC" id="2.5.1.75" evidence="10"/>
<name>A0A074KVT0_9BACT</name>
<comment type="similarity">
    <text evidence="3 10 13">Belongs to the IPP transferase family.</text>
</comment>
<reference evidence="14 15" key="1">
    <citation type="submission" date="2014-04" db="EMBL/GenBank/DDBJ databases">
        <title>Characterization and application of a salt tolerant electro-active bacterium.</title>
        <authorList>
            <person name="Yang L."/>
            <person name="Wei S."/>
            <person name="Tay Q.X.M."/>
        </authorList>
    </citation>
    <scope>NUCLEOTIDE SEQUENCE [LARGE SCALE GENOMIC DNA]</scope>
    <source>
        <strain evidence="14 15">LY1</strain>
    </source>
</reference>
<dbReference type="NCBIfam" id="TIGR00174">
    <property type="entry name" value="miaA"/>
    <property type="match status" value="1"/>
</dbReference>
<evidence type="ECO:0000256" key="10">
    <source>
        <dbReference type="HAMAP-Rule" id="MF_00185"/>
    </source>
</evidence>
<keyword evidence="5 10" id="KW-0819">tRNA processing</keyword>
<dbReference type="HAMAP" id="MF_00185">
    <property type="entry name" value="IPP_trans"/>
    <property type="match status" value="1"/>
</dbReference>
<comment type="cofactor">
    <cofactor evidence="1 10">
        <name>Mg(2+)</name>
        <dbReference type="ChEBI" id="CHEBI:18420"/>
    </cofactor>
</comment>
<dbReference type="SUPFAM" id="SSF52540">
    <property type="entry name" value="P-loop containing nucleoside triphosphate hydrolases"/>
    <property type="match status" value="2"/>
</dbReference>
<dbReference type="Proteomes" id="UP000027821">
    <property type="component" value="Unassembled WGS sequence"/>
</dbReference>
<keyword evidence="8 10" id="KW-0460">Magnesium</keyword>
<dbReference type="EMBL" id="JMIH01000024">
    <property type="protein sequence ID" value="KEO72370.1"/>
    <property type="molecule type" value="Genomic_DNA"/>
</dbReference>
<feature type="binding site" evidence="10">
    <location>
        <begin position="15"/>
        <end position="20"/>
    </location>
    <ligand>
        <name>substrate</name>
    </ligand>
</feature>
<dbReference type="RefSeq" id="WP_035077604.1">
    <property type="nucleotide sequence ID" value="NZ_JMIH01000024.1"/>
</dbReference>
<evidence type="ECO:0000313" key="15">
    <source>
        <dbReference type="Proteomes" id="UP000027821"/>
    </source>
</evidence>
<keyword evidence="4 10" id="KW-0808">Transferase</keyword>
<dbReference type="Gene3D" id="3.40.50.300">
    <property type="entry name" value="P-loop containing nucleotide triphosphate hydrolases"/>
    <property type="match status" value="1"/>
</dbReference>
<evidence type="ECO:0000313" key="14">
    <source>
        <dbReference type="EMBL" id="KEO72370.1"/>
    </source>
</evidence>
<gene>
    <name evidence="10" type="primary">miaA</name>
    <name evidence="14" type="ORF">EL17_16620</name>
</gene>
<dbReference type="Gene3D" id="1.10.20.140">
    <property type="match status" value="1"/>
</dbReference>
<keyword evidence="7 10" id="KW-0067">ATP-binding</keyword>
<comment type="catalytic activity">
    <reaction evidence="9 10 11">
        <text>adenosine(37) in tRNA + dimethylallyl diphosphate = N(6)-dimethylallyladenosine(37) in tRNA + diphosphate</text>
        <dbReference type="Rhea" id="RHEA:26482"/>
        <dbReference type="Rhea" id="RHEA-COMP:10162"/>
        <dbReference type="Rhea" id="RHEA-COMP:10375"/>
        <dbReference type="ChEBI" id="CHEBI:33019"/>
        <dbReference type="ChEBI" id="CHEBI:57623"/>
        <dbReference type="ChEBI" id="CHEBI:74411"/>
        <dbReference type="ChEBI" id="CHEBI:74415"/>
        <dbReference type="EC" id="2.5.1.75"/>
    </reaction>
</comment>
<comment type="caution">
    <text evidence="14">The sequence shown here is derived from an EMBL/GenBank/DDBJ whole genome shotgun (WGS) entry which is preliminary data.</text>
</comment>
<dbReference type="InterPro" id="IPR027417">
    <property type="entry name" value="P-loop_NTPase"/>
</dbReference>
<evidence type="ECO:0000256" key="13">
    <source>
        <dbReference type="RuleBase" id="RU003785"/>
    </source>
</evidence>
<dbReference type="Pfam" id="PF01715">
    <property type="entry name" value="IPPT"/>
    <property type="match status" value="1"/>
</dbReference>
<dbReference type="GO" id="GO:0005524">
    <property type="term" value="F:ATP binding"/>
    <property type="evidence" value="ECO:0007669"/>
    <property type="project" value="UniProtKB-UniRule"/>
</dbReference>
<sequence>MTHKTNFLIVIAGPTAVGKTDLCIKLAKKFNTSILSSDSRQFFKEMNIGTAKPTVSELMEAKHYFIDHLSIHDPYDVRIFEKETLQLLENLFKNHKCVIMTGGSGLYIDAVCQGFDEMPDIDPLIREELNRLYRTSGIESLQRLLSEVDPEYFETVDKNNPHRLIRALEVFRGTGKPFSSFREKKRVDRPFKIIKIALYRDRAELYARIDMRMDQMIAQGLFEEARELFAFKDLNALQTVGYKEIFDFIEGRYDLEEAIRLLKRNSRRYAKRQMTWFRRDESYVWFHPSQNDQIIGFIADQIG</sequence>
<dbReference type="InterPro" id="IPR039657">
    <property type="entry name" value="Dimethylallyltransferase"/>
</dbReference>
<comment type="caution">
    <text evidence="10">Lacks conserved residue(s) required for the propagation of feature annotation.</text>
</comment>
<keyword evidence="6 10" id="KW-0547">Nucleotide-binding</keyword>
<dbReference type="InterPro" id="IPR018022">
    <property type="entry name" value="IPT"/>
</dbReference>
<evidence type="ECO:0000256" key="3">
    <source>
        <dbReference type="ARBA" id="ARBA00005842"/>
    </source>
</evidence>
<dbReference type="GO" id="GO:0006400">
    <property type="term" value="P:tRNA modification"/>
    <property type="evidence" value="ECO:0007669"/>
    <property type="project" value="TreeGrafter"/>
</dbReference>
<dbReference type="eggNOG" id="COG0324">
    <property type="taxonomic scope" value="Bacteria"/>
</dbReference>
<comment type="subunit">
    <text evidence="10">Monomer.</text>
</comment>
<dbReference type="PANTHER" id="PTHR11088">
    <property type="entry name" value="TRNA DIMETHYLALLYLTRANSFERASE"/>
    <property type="match status" value="1"/>
</dbReference>
<dbReference type="STRING" id="1048983.EL17_16620"/>
<keyword evidence="15" id="KW-1185">Reference proteome</keyword>
<evidence type="ECO:0000256" key="5">
    <source>
        <dbReference type="ARBA" id="ARBA00022694"/>
    </source>
</evidence>
<feature type="site" description="Interaction with substrate tRNA" evidence="10">
    <location>
        <position position="126"/>
    </location>
</feature>
<evidence type="ECO:0000256" key="4">
    <source>
        <dbReference type="ARBA" id="ARBA00022679"/>
    </source>
</evidence>
<evidence type="ECO:0000256" key="2">
    <source>
        <dbReference type="ARBA" id="ARBA00003213"/>
    </source>
</evidence>
<proteinExistence type="inferred from homology"/>
<evidence type="ECO:0000256" key="1">
    <source>
        <dbReference type="ARBA" id="ARBA00001946"/>
    </source>
</evidence>
<feature type="region of interest" description="Interaction with substrate tRNA" evidence="10">
    <location>
        <begin position="38"/>
        <end position="41"/>
    </location>
</feature>
<comment type="function">
    <text evidence="2 10 12">Catalyzes the transfer of a dimethylallyl group onto the adenine at position 37 in tRNAs that read codons beginning with uridine, leading to the formation of N6-(dimethylallyl)adenosine (i(6)A).</text>
</comment>